<name>A0ABR7N9W6_9FIRM</name>
<comment type="subcellular location">
    <subcellularLocation>
        <location evidence="1">Cell envelope</location>
    </subcellularLocation>
</comment>
<comment type="caution">
    <text evidence="6">The sequence shown here is derived from an EMBL/GenBank/DDBJ whole genome shotgun (WGS) entry which is preliminary data.</text>
</comment>
<dbReference type="InterPro" id="IPR038404">
    <property type="entry name" value="TRAP_DctP_sf"/>
</dbReference>
<dbReference type="SUPFAM" id="SSF53850">
    <property type="entry name" value="Periplasmic binding protein-like II"/>
    <property type="match status" value="1"/>
</dbReference>
<evidence type="ECO:0000256" key="5">
    <source>
        <dbReference type="SAM" id="SignalP"/>
    </source>
</evidence>
<evidence type="ECO:0000313" key="7">
    <source>
        <dbReference type="Proteomes" id="UP000657421"/>
    </source>
</evidence>
<organism evidence="6 7">
    <name type="scientific">Jingyaoa shaoxingensis</name>
    <dbReference type="NCBI Taxonomy" id="2763671"/>
    <lineage>
        <taxon>Bacteria</taxon>
        <taxon>Bacillati</taxon>
        <taxon>Bacillota</taxon>
        <taxon>Clostridia</taxon>
        <taxon>Lachnospirales</taxon>
        <taxon>Lachnospiraceae</taxon>
        <taxon>Jingyaoa</taxon>
    </lineage>
</organism>
<dbReference type="Pfam" id="PF03480">
    <property type="entry name" value="DctP"/>
    <property type="match status" value="1"/>
</dbReference>
<feature type="chain" id="PRO_5046618987" evidence="5">
    <location>
        <begin position="28"/>
        <end position="334"/>
    </location>
</feature>
<sequence>MKNTKRIVATMLTAGAVLSMASMSAMAADKTFQLGHVNTSSDDDQYQYYAVTFANKLEELSGGSIGIDIVTDSVLGGERDMFEGMQMGTVDMALITNFSLGSFDPEWQVFDLPYMFMDREEAYSILDDEEITGPMQENLYNMGVKSLGFGDGGFRHVICNGKPINSADDLSGMKIRLPETAIYVDAFKAMGANPTTLAFSETFTAVQQGTVDGLELPISSIHSTGYADICEYMSLTGHFYSPFQIQIAASIWDTLSEEEQGWMLEAAKAATDAEREFVQDKEQEFIDEMAANGLAVNEVEDKESLAEAASTIYDDYAGEIGQDLLDTVKAKLGR</sequence>
<keyword evidence="3" id="KW-0813">Transport</keyword>
<evidence type="ECO:0000256" key="1">
    <source>
        <dbReference type="ARBA" id="ARBA00004196"/>
    </source>
</evidence>
<dbReference type="PANTHER" id="PTHR33376">
    <property type="match status" value="1"/>
</dbReference>
<dbReference type="NCBIfam" id="TIGR00787">
    <property type="entry name" value="dctP"/>
    <property type="match status" value="1"/>
</dbReference>
<dbReference type="PIRSF" id="PIRSF006470">
    <property type="entry name" value="DctB"/>
    <property type="match status" value="1"/>
</dbReference>
<keyword evidence="7" id="KW-1185">Reference proteome</keyword>
<accession>A0ABR7N9W6</accession>
<dbReference type="Gene3D" id="3.40.190.170">
    <property type="entry name" value="Bacterial extracellular solute-binding protein, family 7"/>
    <property type="match status" value="1"/>
</dbReference>
<keyword evidence="4 5" id="KW-0732">Signal</keyword>
<evidence type="ECO:0000256" key="4">
    <source>
        <dbReference type="ARBA" id="ARBA00022729"/>
    </source>
</evidence>
<protein>
    <submittedName>
        <fullName evidence="6">TRAP transporter substrate-binding protein DctP</fullName>
    </submittedName>
</protein>
<evidence type="ECO:0000313" key="6">
    <source>
        <dbReference type="EMBL" id="MBC8573199.1"/>
    </source>
</evidence>
<dbReference type="InterPro" id="IPR004682">
    <property type="entry name" value="TRAP_DctP"/>
</dbReference>
<feature type="signal peptide" evidence="5">
    <location>
        <begin position="1"/>
        <end position="27"/>
    </location>
</feature>
<comment type="similarity">
    <text evidence="2">Belongs to the bacterial solute-binding protein 7 family.</text>
</comment>
<dbReference type="InterPro" id="IPR018389">
    <property type="entry name" value="DctP_fam"/>
</dbReference>
<proteinExistence type="inferred from homology"/>
<gene>
    <name evidence="6" type="primary">dctP</name>
    <name evidence="6" type="ORF">H8716_08900</name>
</gene>
<reference evidence="6 7" key="1">
    <citation type="submission" date="2020-08" db="EMBL/GenBank/DDBJ databases">
        <title>Genome public.</title>
        <authorList>
            <person name="Liu C."/>
            <person name="Sun Q."/>
        </authorList>
    </citation>
    <scope>NUCLEOTIDE SEQUENCE [LARGE SCALE GENOMIC DNA]</scope>
    <source>
        <strain evidence="6 7">NSJ-46</strain>
    </source>
</reference>
<dbReference type="PANTHER" id="PTHR33376:SF4">
    <property type="entry name" value="SIALIC ACID-BINDING PERIPLASMIC PROTEIN SIAP"/>
    <property type="match status" value="1"/>
</dbReference>
<dbReference type="Proteomes" id="UP000657421">
    <property type="component" value="Unassembled WGS sequence"/>
</dbReference>
<evidence type="ECO:0000256" key="3">
    <source>
        <dbReference type="ARBA" id="ARBA00022448"/>
    </source>
</evidence>
<dbReference type="EMBL" id="JACRSZ010000008">
    <property type="protein sequence ID" value="MBC8573199.1"/>
    <property type="molecule type" value="Genomic_DNA"/>
</dbReference>
<dbReference type="NCBIfam" id="NF037995">
    <property type="entry name" value="TRAP_S1"/>
    <property type="match status" value="1"/>
</dbReference>
<dbReference type="RefSeq" id="WP_249308256.1">
    <property type="nucleotide sequence ID" value="NZ_JACRSZ010000008.1"/>
</dbReference>
<evidence type="ECO:0000256" key="2">
    <source>
        <dbReference type="ARBA" id="ARBA00009023"/>
    </source>
</evidence>